<evidence type="ECO:0000313" key="4">
    <source>
        <dbReference type="EMBL" id="KAL0969906.1"/>
    </source>
</evidence>
<dbReference type="PANTHER" id="PTHR46093">
    <property type="entry name" value="ACYL-COA-BINDING DOMAIN-CONTAINING PROTEIN 5"/>
    <property type="match status" value="1"/>
</dbReference>
<evidence type="ECO:0000256" key="3">
    <source>
        <dbReference type="SAM" id="MobiDB-lite"/>
    </source>
</evidence>
<evidence type="ECO:0000256" key="2">
    <source>
        <dbReference type="ARBA" id="ARBA00022737"/>
    </source>
</evidence>
<sequence length="553" mass="60836">MDDFAVYVVLGVNDTPQKLLCAKGSAQFSVAVPQNSQQVVLFSTGRWGNRSCVNAELTDANRVPITIGKLTPYNRCLSWERWEEECWTGGVMLTVTLEGGHLVKGYMMNTALNQFVKECNPDSTMTLPAVKEVKGKRKRGQPEKEDHKDGEEEQGQENICPNGVSMSSEASTPLRKVRGQTRQGQTRLGPEGKGQGSAEGTPYTPKSTPPQRVKGRLAKTPTTQISPSGRWGQSFCPIDPQTAILIGGQGSRMQFCKDPMWKLCTEDMSWVPAETLAEGPTPEARIGHTATFDPDSKRIFVFGGSKNNKWFNDVHILDTQSWKWSMVEAQGKVPSLAYHSCSMFRSELFVLGGVFPRPHPEPDGCSDSLYIFDPRLSIWYQPIITGDAPAPRSGHSACVIQGKIYVFGGWDTPLCFNDIYMLDLGLMEFSAVQTNGLPPSPRSWHGCALLSDSTFVVHGGYSGNQALNDTFTFNTDTNTWTELLHPQLSVPRAGHSIITMVLANENPSSEENGNNQNSDHSPKTLLIFGGGDNEGNFYSDLTTVNVTELLNQK</sequence>
<dbReference type="EMBL" id="JAGEUA010000007">
    <property type="protein sequence ID" value="KAL0969906.1"/>
    <property type="molecule type" value="Genomic_DNA"/>
</dbReference>
<reference evidence="4 5" key="1">
    <citation type="submission" date="2024-06" db="EMBL/GenBank/DDBJ databases">
        <authorList>
            <person name="Pan Q."/>
            <person name="Wen M."/>
            <person name="Jouanno E."/>
            <person name="Zahm M."/>
            <person name="Klopp C."/>
            <person name="Cabau C."/>
            <person name="Louis A."/>
            <person name="Berthelot C."/>
            <person name="Parey E."/>
            <person name="Roest Crollius H."/>
            <person name="Montfort J."/>
            <person name="Robinson-Rechavi M."/>
            <person name="Bouchez O."/>
            <person name="Lampietro C."/>
            <person name="Lopez Roques C."/>
            <person name="Donnadieu C."/>
            <person name="Postlethwait J."/>
            <person name="Bobe J."/>
            <person name="Verreycken H."/>
            <person name="Guiguen Y."/>
        </authorList>
    </citation>
    <scope>NUCLEOTIDE SEQUENCE [LARGE SCALE GENOMIC DNA]</scope>
    <source>
        <strain evidence="4">Up_M1</strain>
        <tissue evidence="4">Testis</tissue>
    </source>
</reference>
<keyword evidence="2" id="KW-0677">Repeat</keyword>
<gene>
    <name evidence="4" type="ORF">UPYG_G00234330</name>
</gene>
<feature type="compositionally biased region" description="Basic and acidic residues" evidence="3">
    <location>
        <begin position="140"/>
        <end position="150"/>
    </location>
</feature>
<name>A0ABD0WYA7_UMBPY</name>
<dbReference type="AlphaFoldDB" id="A0ABD0WYA7"/>
<dbReference type="InterPro" id="IPR006652">
    <property type="entry name" value="Kelch_1"/>
</dbReference>
<dbReference type="Proteomes" id="UP001557470">
    <property type="component" value="Unassembled WGS sequence"/>
</dbReference>
<keyword evidence="5" id="KW-1185">Reference proteome</keyword>
<keyword evidence="1" id="KW-0880">Kelch repeat</keyword>
<feature type="compositionally biased region" description="Polar residues" evidence="3">
    <location>
        <begin position="156"/>
        <end position="171"/>
    </location>
</feature>
<evidence type="ECO:0000313" key="5">
    <source>
        <dbReference type="Proteomes" id="UP001557470"/>
    </source>
</evidence>
<dbReference type="Gene3D" id="2.120.10.80">
    <property type="entry name" value="Kelch-type beta propeller"/>
    <property type="match status" value="2"/>
</dbReference>
<dbReference type="InterPro" id="IPR015915">
    <property type="entry name" value="Kelch-typ_b-propeller"/>
</dbReference>
<dbReference type="SMART" id="SM00612">
    <property type="entry name" value="Kelch"/>
    <property type="match status" value="4"/>
</dbReference>
<evidence type="ECO:0008006" key="6">
    <source>
        <dbReference type="Google" id="ProtNLM"/>
    </source>
</evidence>
<organism evidence="4 5">
    <name type="scientific">Umbra pygmaea</name>
    <name type="common">Eastern mudminnow</name>
    <dbReference type="NCBI Taxonomy" id="75934"/>
    <lineage>
        <taxon>Eukaryota</taxon>
        <taxon>Metazoa</taxon>
        <taxon>Chordata</taxon>
        <taxon>Craniata</taxon>
        <taxon>Vertebrata</taxon>
        <taxon>Euteleostomi</taxon>
        <taxon>Actinopterygii</taxon>
        <taxon>Neopterygii</taxon>
        <taxon>Teleostei</taxon>
        <taxon>Protacanthopterygii</taxon>
        <taxon>Esociformes</taxon>
        <taxon>Umbridae</taxon>
        <taxon>Umbra</taxon>
    </lineage>
</organism>
<dbReference type="SUPFAM" id="SSF117281">
    <property type="entry name" value="Kelch motif"/>
    <property type="match status" value="1"/>
</dbReference>
<feature type="region of interest" description="Disordered" evidence="3">
    <location>
        <begin position="126"/>
        <end position="234"/>
    </location>
</feature>
<accession>A0ABD0WYA7</accession>
<proteinExistence type="predicted"/>
<comment type="caution">
    <text evidence="4">The sequence shown here is derived from an EMBL/GenBank/DDBJ whole genome shotgun (WGS) entry which is preliminary data.</text>
</comment>
<dbReference type="PANTHER" id="PTHR46093:SF19">
    <property type="entry name" value="RAB9 EFFECTOR PROTEIN WITH KELCH MOTIFS-LIKE"/>
    <property type="match status" value="1"/>
</dbReference>
<dbReference type="Pfam" id="PF13415">
    <property type="entry name" value="Beta-prop_FBX42"/>
    <property type="match status" value="1"/>
</dbReference>
<evidence type="ECO:0000256" key="1">
    <source>
        <dbReference type="ARBA" id="ARBA00022441"/>
    </source>
</evidence>
<protein>
    <recommendedName>
        <fullName evidence="6">Kelch repeat-containing protein</fullName>
    </recommendedName>
</protein>